<proteinExistence type="inferred from homology"/>
<dbReference type="Gene3D" id="1.10.150.240">
    <property type="entry name" value="Putative phosphatase, domain 2"/>
    <property type="match status" value="1"/>
</dbReference>
<dbReference type="InterPro" id="IPR023214">
    <property type="entry name" value="HAD_sf"/>
</dbReference>
<dbReference type="PANTHER" id="PTHR43481">
    <property type="entry name" value="FRUCTOSE-1-PHOSPHATE PHOSPHATASE"/>
    <property type="match status" value="1"/>
</dbReference>
<reference evidence="2 3" key="1">
    <citation type="submission" date="2012-03" db="EMBL/GenBank/DDBJ databases">
        <authorList>
            <person name="Harkins D.M."/>
            <person name="Madupu R."/>
            <person name="Durkin A.S."/>
            <person name="Torralba M."/>
            <person name="Methe B."/>
            <person name="Sutton G.G."/>
            <person name="Nelson K.E."/>
        </authorList>
    </citation>
    <scope>NUCLEOTIDE SEQUENCE [LARGE SCALE GENOMIC DNA]</scope>
    <source>
        <strain evidence="2 3">CCUG 2042</strain>
    </source>
</reference>
<dbReference type="AlphaFoldDB" id="I3DJF0"/>
<dbReference type="InterPro" id="IPR051806">
    <property type="entry name" value="HAD-like_SPP"/>
</dbReference>
<dbReference type="InterPro" id="IPR023198">
    <property type="entry name" value="PGP-like_dom2"/>
</dbReference>
<keyword evidence="3" id="KW-1185">Reference proteome</keyword>
<dbReference type="EMBL" id="AJSX01000004">
    <property type="protein sequence ID" value="EIJ71843.1"/>
    <property type="molecule type" value="Genomic_DNA"/>
</dbReference>
<accession>I3DJF0</accession>
<dbReference type="RefSeq" id="WP_005758466.1">
    <property type="nucleotide sequence ID" value="NZ_AJSX01000004.1"/>
</dbReference>
<comment type="caution">
    <text evidence="2">The sequence shown here is derived from an EMBL/GenBank/DDBJ whole genome shotgun (WGS) entry which is preliminary data.</text>
</comment>
<gene>
    <name evidence="2" type="ORF">HMPREF1052_1141</name>
</gene>
<sequence>MFDFELINQYDALIFDMDGTLIDTMPSHTLAWEKVGEVLGYPIKGDVMYEFAGAPTKVIAEETMRRYGVPLELEEQLVILKRNFGRKLVIEKATLLPTIQVLQHFYRKKPLALGTGSHQSMVDLLLNHFNLAHYFNAMVVAEDVKQHKPAPETFLRCAELLNVEPKHCLVFEDADFGVQAALAGGMDVWDIRFNNIITNK</sequence>
<dbReference type="PANTHER" id="PTHR43481:SF4">
    <property type="entry name" value="GLYCEROL-1-PHOSPHATE PHOSPHOHYDROLASE 1-RELATED"/>
    <property type="match status" value="1"/>
</dbReference>
<dbReference type="NCBIfam" id="TIGR02009">
    <property type="entry name" value="PGMB-YQAB-SF"/>
    <property type="match status" value="1"/>
</dbReference>
<dbReference type="InterPro" id="IPR036412">
    <property type="entry name" value="HAD-like_sf"/>
</dbReference>
<dbReference type="PATRIC" id="fig|1095749.3.peg.159"/>
<dbReference type="Proteomes" id="UP000006457">
    <property type="component" value="Unassembled WGS sequence"/>
</dbReference>
<dbReference type="InterPro" id="IPR006439">
    <property type="entry name" value="HAD-SF_hydro_IA"/>
</dbReference>
<dbReference type="Pfam" id="PF00702">
    <property type="entry name" value="Hydrolase"/>
    <property type="match status" value="1"/>
</dbReference>
<protein>
    <submittedName>
        <fullName evidence="2">Beta-phosphoglucomutase family hydrolase</fullName>
    </submittedName>
</protein>
<dbReference type="SFLD" id="SFLDG01135">
    <property type="entry name" value="C1.5.6:_HAD__Beta-PGM__Phospha"/>
    <property type="match status" value="1"/>
</dbReference>
<dbReference type="SFLD" id="SFLDS00003">
    <property type="entry name" value="Haloacid_Dehalogenase"/>
    <property type="match status" value="1"/>
</dbReference>
<organism evidence="2 3">
    <name type="scientific">Pasteurella bettyae CCUG 2042</name>
    <dbReference type="NCBI Taxonomy" id="1095749"/>
    <lineage>
        <taxon>Bacteria</taxon>
        <taxon>Pseudomonadati</taxon>
        <taxon>Pseudomonadota</taxon>
        <taxon>Gammaproteobacteria</taxon>
        <taxon>Pasteurellales</taxon>
        <taxon>Pasteurellaceae</taxon>
        <taxon>Pasteurella</taxon>
    </lineage>
</organism>
<evidence type="ECO:0000313" key="3">
    <source>
        <dbReference type="Proteomes" id="UP000006457"/>
    </source>
</evidence>
<name>I3DJF0_9PAST</name>
<dbReference type="SFLD" id="SFLDG01129">
    <property type="entry name" value="C1.5:_HAD__Beta-PGM__Phosphata"/>
    <property type="match status" value="1"/>
</dbReference>
<evidence type="ECO:0000256" key="1">
    <source>
        <dbReference type="ARBA" id="ARBA00006171"/>
    </source>
</evidence>
<dbReference type="OrthoDB" id="9782449at2"/>
<comment type="similarity">
    <text evidence="1">Belongs to the HAD-like hydrolase superfamily. CbbY/CbbZ/Gph/YieH family.</text>
</comment>
<dbReference type="NCBIfam" id="TIGR01509">
    <property type="entry name" value="HAD-SF-IA-v3"/>
    <property type="match status" value="1"/>
</dbReference>
<dbReference type="CDD" id="cd07505">
    <property type="entry name" value="HAD_BPGM-like"/>
    <property type="match status" value="1"/>
</dbReference>
<evidence type="ECO:0000313" key="2">
    <source>
        <dbReference type="EMBL" id="EIJ71843.1"/>
    </source>
</evidence>
<keyword evidence="2" id="KW-0378">Hydrolase</keyword>
<dbReference type="eggNOG" id="COG0637">
    <property type="taxonomic scope" value="Bacteria"/>
</dbReference>
<dbReference type="GO" id="GO:0050308">
    <property type="term" value="F:sugar-phosphatase activity"/>
    <property type="evidence" value="ECO:0007669"/>
    <property type="project" value="TreeGrafter"/>
</dbReference>
<dbReference type="SUPFAM" id="SSF56784">
    <property type="entry name" value="HAD-like"/>
    <property type="match status" value="1"/>
</dbReference>
<dbReference type="Gene3D" id="3.40.50.1000">
    <property type="entry name" value="HAD superfamily/HAD-like"/>
    <property type="match status" value="1"/>
</dbReference>
<dbReference type="InterPro" id="IPR010976">
    <property type="entry name" value="B-phosphoglucomutase_hydrolase"/>
</dbReference>